<comment type="catalytic activity">
    <reaction evidence="1">
        <text>adenylyl-molybdopterin + molybdate = Mo-molybdopterin + AMP + H(+)</text>
        <dbReference type="Rhea" id="RHEA:35047"/>
        <dbReference type="ChEBI" id="CHEBI:15378"/>
        <dbReference type="ChEBI" id="CHEBI:36264"/>
        <dbReference type="ChEBI" id="CHEBI:62727"/>
        <dbReference type="ChEBI" id="CHEBI:71302"/>
        <dbReference type="ChEBI" id="CHEBI:456215"/>
    </reaction>
</comment>
<evidence type="ECO:0000313" key="3">
    <source>
        <dbReference type="EMBL" id="MEA5443996.1"/>
    </source>
</evidence>
<dbReference type="Gene3D" id="3.90.105.10">
    <property type="entry name" value="Molybdopterin biosynthesis moea protein, domain 2"/>
    <property type="match status" value="1"/>
</dbReference>
<dbReference type="PANTHER" id="PTHR10192:SF5">
    <property type="entry name" value="GEPHYRIN"/>
    <property type="match status" value="1"/>
</dbReference>
<feature type="non-terminal residue" evidence="3">
    <location>
        <position position="168"/>
    </location>
</feature>
<name>A0ABU5SZX5_9CYAN</name>
<feature type="domain" description="MoeA N-terminal and linker" evidence="2">
    <location>
        <begin position="10"/>
        <end position="168"/>
    </location>
</feature>
<comment type="similarity">
    <text evidence="1">Belongs to the MoeA family.</text>
</comment>
<keyword evidence="4" id="KW-1185">Reference proteome</keyword>
<dbReference type="PANTHER" id="PTHR10192">
    <property type="entry name" value="MOLYBDOPTERIN BIOSYNTHESIS PROTEIN"/>
    <property type="match status" value="1"/>
</dbReference>
<comment type="function">
    <text evidence="1">Catalyzes the insertion of molybdate into adenylated molybdopterin with the concomitant release of AMP.</text>
</comment>
<evidence type="ECO:0000259" key="2">
    <source>
        <dbReference type="Pfam" id="PF03453"/>
    </source>
</evidence>
<keyword evidence="1" id="KW-0460">Magnesium</keyword>
<evidence type="ECO:0000256" key="1">
    <source>
        <dbReference type="RuleBase" id="RU365090"/>
    </source>
</evidence>
<dbReference type="InterPro" id="IPR038987">
    <property type="entry name" value="MoeA-like"/>
</dbReference>
<dbReference type="EC" id="2.10.1.1" evidence="1"/>
<dbReference type="Proteomes" id="UP001302329">
    <property type="component" value="Unassembled WGS sequence"/>
</dbReference>
<keyword evidence="1" id="KW-0808">Transferase</keyword>
<organism evidence="3 4">
    <name type="scientific">Cyanobium gracile UHCC 0281</name>
    <dbReference type="NCBI Taxonomy" id="3110309"/>
    <lineage>
        <taxon>Bacteria</taxon>
        <taxon>Bacillati</taxon>
        <taxon>Cyanobacteriota</taxon>
        <taxon>Cyanophyceae</taxon>
        <taxon>Synechococcales</taxon>
        <taxon>Prochlorococcaceae</taxon>
        <taxon>Cyanobium</taxon>
    </lineage>
</organism>
<sequence>MAEPFPREGLPLEEARCRVLAAITPLQGTERLPLGLCLGRVSAEPVMAAEAVPGFRASIMDGYAIADADAPSHGRRWRLVGRSAPGAPYAAVLAAGEAIRILTGAPLPEGARRVLPQELVRPESVREAAAADDLLLTGEVGPNPWIRAAEEEAAAGDELLPSGVRLGP</sequence>
<gene>
    <name evidence="3" type="ORF">VB739_15665</name>
</gene>
<protein>
    <recommendedName>
        <fullName evidence="1">Molybdopterin molybdenumtransferase</fullName>
        <ecNumber evidence="1">2.10.1.1</ecNumber>
    </recommendedName>
</protein>
<keyword evidence="1" id="KW-0500">Molybdenum</keyword>
<proteinExistence type="inferred from homology"/>
<dbReference type="Gene3D" id="2.170.190.11">
    <property type="entry name" value="Molybdopterin biosynthesis moea protein, domain 3"/>
    <property type="match status" value="1"/>
</dbReference>
<keyword evidence="1" id="KW-0501">Molybdenum cofactor biosynthesis</keyword>
<dbReference type="SUPFAM" id="SSF63882">
    <property type="entry name" value="MoeA N-terminal region -like"/>
    <property type="match status" value="1"/>
</dbReference>
<dbReference type="EMBL" id="JAYGHY010000086">
    <property type="protein sequence ID" value="MEA5443996.1"/>
    <property type="molecule type" value="Genomic_DNA"/>
</dbReference>
<comment type="pathway">
    <text evidence="1">Cofactor biosynthesis; molybdopterin biosynthesis.</text>
</comment>
<dbReference type="InterPro" id="IPR036135">
    <property type="entry name" value="MoeA_linker/N_sf"/>
</dbReference>
<reference evidence="3 4" key="1">
    <citation type="submission" date="2023-12" db="EMBL/GenBank/DDBJ databases">
        <title>Baltic Sea Cyanobacteria.</title>
        <authorList>
            <person name="Delbaje E."/>
            <person name="Fewer D.P."/>
            <person name="Shishido T.K."/>
        </authorList>
    </citation>
    <scope>NUCLEOTIDE SEQUENCE [LARGE SCALE GENOMIC DNA]</scope>
    <source>
        <strain evidence="3 4">UHCC 0281</strain>
    </source>
</reference>
<dbReference type="InterPro" id="IPR005110">
    <property type="entry name" value="MoeA_linker/N"/>
</dbReference>
<comment type="caution">
    <text evidence="3">The sequence shown here is derived from an EMBL/GenBank/DDBJ whole genome shotgun (WGS) entry which is preliminary data.</text>
</comment>
<accession>A0ABU5SZX5</accession>
<evidence type="ECO:0000313" key="4">
    <source>
        <dbReference type="Proteomes" id="UP001302329"/>
    </source>
</evidence>
<keyword evidence="1" id="KW-0479">Metal-binding</keyword>
<dbReference type="Pfam" id="PF03453">
    <property type="entry name" value="MoeA_N"/>
    <property type="match status" value="1"/>
</dbReference>
<comment type="cofactor">
    <cofactor evidence="1">
        <name>Mg(2+)</name>
        <dbReference type="ChEBI" id="CHEBI:18420"/>
    </cofactor>
</comment>